<dbReference type="Proteomes" id="UP001265259">
    <property type="component" value="Unassembled WGS sequence"/>
</dbReference>
<evidence type="ECO:0000313" key="4">
    <source>
        <dbReference type="EMBL" id="MDT0682976.1"/>
    </source>
</evidence>
<dbReference type="PANTHER" id="PTHR32309:SF13">
    <property type="entry name" value="FERRIC ENTEROBACTIN TRANSPORT PROTEIN FEPE"/>
    <property type="match status" value="1"/>
</dbReference>
<evidence type="ECO:0000256" key="1">
    <source>
        <dbReference type="SAM" id="Coils"/>
    </source>
</evidence>
<name>A0ABU3DGY6_9RHOB</name>
<dbReference type="InterPro" id="IPR050445">
    <property type="entry name" value="Bact_polysacc_biosynth/exp"/>
</dbReference>
<keyword evidence="3" id="KW-0472">Membrane</keyword>
<comment type="caution">
    <text evidence="4">The sequence shown here is derived from an EMBL/GenBank/DDBJ whole genome shotgun (WGS) entry which is preliminary data.</text>
</comment>
<protein>
    <submittedName>
        <fullName evidence="4">Uncharacterized protein</fullName>
    </submittedName>
</protein>
<evidence type="ECO:0000256" key="2">
    <source>
        <dbReference type="SAM" id="MobiDB-lite"/>
    </source>
</evidence>
<keyword evidence="5" id="KW-1185">Reference proteome</keyword>
<feature type="coiled-coil region" evidence="1">
    <location>
        <begin position="202"/>
        <end position="265"/>
    </location>
</feature>
<accession>A0ABU3DGY6</accession>
<feature type="compositionally biased region" description="Pro residues" evidence="2">
    <location>
        <begin position="500"/>
        <end position="509"/>
    </location>
</feature>
<sequence length="509" mass="53754">MTRTIFRSSIRSAVPPVPALVRTPIRQLSPVRLLKGGRVSDLGRLPRYAGVFALGAVCIWTPIASYLKTAPVRYTSSLSLILPGSGASASVNLDSIGQASSFASSPFASNSVSPTETYKRLIAADRIRRSAADSLGLSVQDFGSPRVDLVDQTSLIHVSVTGASPEDSQARGDALLQAFFREVETLRTDELTQRETSGSAAIEEYRQSVLSTRAEISELQKETGLISATQYDALVADADALGGTIRDLRARRDEAAEAVRTLEASLGVDASLAAAALRLHADTEFVALTAEMADHAAALAEAGGQLGANHPTIRAATSARAAAAEGARARARLLTGLPDDQIDRLDLSHVGSRADLLSRLVTREAERAGLEAELATQTERLEASEARKMDLIEAAARLEDLQRDFTVAGAVFASAMARTQTSKTDLYASYPLVQVLENPSLPEVPSSPKDKLALAAGVAATLFLLMGLLLGWIRRPLIGRLLADKPETAAGTPPSETAAPPAPHAVPAE</sequence>
<proteinExistence type="predicted"/>
<dbReference type="RefSeq" id="WP_311691024.1">
    <property type="nucleotide sequence ID" value="NZ_JAVRHL010000002.1"/>
</dbReference>
<gene>
    <name evidence="4" type="ORF">RM543_09780</name>
</gene>
<feature type="coiled-coil region" evidence="1">
    <location>
        <begin position="367"/>
        <end position="401"/>
    </location>
</feature>
<reference evidence="4 5" key="1">
    <citation type="submission" date="2023-09" db="EMBL/GenBank/DDBJ databases">
        <authorList>
            <person name="Rey-Velasco X."/>
        </authorList>
    </citation>
    <scope>NUCLEOTIDE SEQUENCE [LARGE SCALE GENOMIC DNA]</scope>
    <source>
        <strain evidence="4 5">F158</strain>
    </source>
</reference>
<organism evidence="4 5">
    <name type="scientific">Tropicimonas omnivorans</name>
    <dbReference type="NCBI Taxonomy" id="3075590"/>
    <lineage>
        <taxon>Bacteria</taxon>
        <taxon>Pseudomonadati</taxon>
        <taxon>Pseudomonadota</taxon>
        <taxon>Alphaproteobacteria</taxon>
        <taxon>Rhodobacterales</taxon>
        <taxon>Roseobacteraceae</taxon>
        <taxon>Tropicimonas</taxon>
    </lineage>
</organism>
<dbReference type="EMBL" id="JAVRHL010000002">
    <property type="protein sequence ID" value="MDT0682976.1"/>
    <property type="molecule type" value="Genomic_DNA"/>
</dbReference>
<feature type="compositionally biased region" description="Low complexity" evidence="2">
    <location>
        <begin position="488"/>
        <end position="499"/>
    </location>
</feature>
<evidence type="ECO:0000256" key="3">
    <source>
        <dbReference type="SAM" id="Phobius"/>
    </source>
</evidence>
<dbReference type="PANTHER" id="PTHR32309">
    <property type="entry name" value="TYROSINE-PROTEIN KINASE"/>
    <property type="match status" value="1"/>
</dbReference>
<feature type="region of interest" description="Disordered" evidence="2">
    <location>
        <begin position="486"/>
        <end position="509"/>
    </location>
</feature>
<evidence type="ECO:0000313" key="5">
    <source>
        <dbReference type="Proteomes" id="UP001265259"/>
    </source>
</evidence>
<keyword evidence="3" id="KW-0812">Transmembrane</keyword>
<feature type="transmembrane region" description="Helical" evidence="3">
    <location>
        <begin position="452"/>
        <end position="473"/>
    </location>
</feature>
<keyword evidence="3" id="KW-1133">Transmembrane helix</keyword>
<keyword evidence="1" id="KW-0175">Coiled coil</keyword>